<evidence type="ECO:0000313" key="1">
    <source>
        <dbReference type="EMBL" id="PQO34622.1"/>
    </source>
</evidence>
<organism evidence="1 2">
    <name type="scientific">Blastopirellula marina</name>
    <dbReference type="NCBI Taxonomy" id="124"/>
    <lineage>
        <taxon>Bacteria</taxon>
        <taxon>Pseudomonadati</taxon>
        <taxon>Planctomycetota</taxon>
        <taxon>Planctomycetia</taxon>
        <taxon>Pirellulales</taxon>
        <taxon>Pirellulaceae</taxon>
        <taxon>Blastopirellula</taxon>
    </lineage>
</organism>
<dbReference type="EMBL" id="PUHY01000010">
    <property type="protein sequence ID" value="PQO34622.1"/>
    <property type="molecule type" value="Genomic_DNA"/>
</dbReference>
<accession>A0A2S8FR21</accession>
<comment type="caution">
    <text evidence="1">The sequence shown here is derived from an EMBL/GenBank/DDBJ whole genome shotgun (WGS) entry which is preliminary data.</text>
</comment>
<dbReference type="Proteomes" id="UP000238322">
    <property type="component" value="Unassembled WGS sequence"/>
</dbReference>
<reference evidence="1 2" key="1">
    <citation type="submission" date="2018-02" db="EMBL/GenBank/DDBJ databases">
        <title>Comparative genomes isolates from brazilian mangrove.</title>
        <authorList>
            <person name="Araujo J.E."/>
            <person name="Taketani R.G."/>
            <person name="Silva M.C.P."/>
            <person name="Loureco M.V."/>
            <person name="Andreote F.D."/>
        </authorList>
    </citation>
    <scope>NUCLEOTIDE SEQUENCE [LARGE SCALE GENOMIC DNA]</scope>
    <source>
        <strain evidence="1 2">Hex-1 MGV</strain>
    </source>
</reference>
<dbReference type="AlphaFoldDB" id="A0A2S8FR21"/>
<dbReference type="OrthoDB" id="252988at2"/>
<dbReference type="RefSeq" id="WP_105330352.1">
    <property type="nucleotide sequence ID" value="NZ_PUHY01000010.1"/>
</dbReference>
<evidence type="ECO:0000313" key="2">
    <source>
        <dbReference type="Proteomes" id="UP000238322"/>
    </source>
</evidence>
<gene>
    <name evidence="1" type="ORF">C5Y83_14020</name>
</gene>
<sequence>MPDLIDASFLALPSPSLWFAAMVDFEYLYRGICGLAHAHPAGTMAGHLGAAVAAGYFIGEVQSELPDEVYRGIEGELDRVMKGEEAIWFNAKKAGITPEEMFQPFPEQRAAAQQIPTIAAALQKNIGQMRQSGHNVIFASIAIRALHDHPDYATPQIVEGIDKLINGFNNASPGRGYYGKEKGWLTGNQVELKPDAAFPAYSGISQMVTVTIDEMIATSSIKKQGFGGLWHIINHAAAITELDRFGYQKLAAEALPAHHRHIQLWRSLPDMESELGAVEKSEHDPRQPEYWAGMLKRDEARLTHRIKTLYGYYTLRRYLENDAKRKQADEAFLYLMA</sequence>
<name>A0A2S8FR21_9BACT</name>
<protein>
    <submittedName>
        <fullName evidence="1">Uncharacterized protein</fullName>
    </submittedName>
</protein>
<proteinExistence type="predicted"/>